<evidence type="ECO:0000313" key="1">
    <source>
        <dbReference type="EMBL" id="KII72285.1"/>
    </source>
</evidence>
<dbReference type="Proteomes" id="UP000031668">
    <property type="component" value="Unassembled WGS sequence"/>
</dbReference>
<organism evidence="1 2">
    <name type="scientific">Thelohanellus kitauei</name>
    <name type="common">Myxosporean</name>
    <dbReference type="NCBI Taxonomy" id="669202"/>
    <lineage>
        <taxon>Eukaryota</taxon>
        <taxon>Metazoa</taxon>
        <taxon>Cnidaria</taxon>
        <taxon>Myxozoa</taxon>
        <taxon>Myxosporea</taxon>
        <taxon>Bivalvulida</taxon>
        <taxon>Platysporina</taxon>
        <taxon>Myxobolidae</taxon>
        <taxon>Thelohanellus</taxon>
    </lineage>
</organism>
<keyword evidence="2" id="KW-1185">Reference proteome</keyword>
<sequence length="101" mass="11324">MKSTEPANKTDLRVIPPIPWTLRWEDRATTLGGIVETTHHTKVATNVGDPPITDAPNRYSRAIPRMGAPARVPQILHVEEKLSRFSDLTSTISFRYPSRSC</sequence>
<reference evidence="1 2" key="1">
    <citation type="journal article" date="2014" name="Genome Biol. Evol.">
        <title>The genome of the myxosporean Thelohanellus kitauei shows adaptations to nutrient acquisition within its fish host.</title>
        <authorList>
            <person name="Yang Y."/>
            <person name="Xiong J."/>
            <person name="Zhou Z."/>
            <person name="Huo F."/>
            <person name="Miao W."/>
            <person name="Ran C."/>
            <person name="Liu Y."/>
            <person name="Zhang J."/>
            <person name="Feng J."/>
            <person name="Wang M."/>
            <person name="Wang M."/>
            <person name="Wang L."/>
            <person name="Yao B."/>
        </authorList>
    </citation>
    <scope>NUCLEOTIDE SEQUENCE [LARGE SCALE GENOMIC DNA]</scope>
    <source>
        <strain evidence="1">Wuqing</strain>
    </source>
</reference>
<evidence type="ECO:0000313" key="2">
    <source>
        <dbReference type="Proteomes" id="UP000031668"/>
    </source>
</evidence>
<dbReference type="EMBL" id="JWZT01001309">
    <property type="protein sequence ID" value="KII72285.1"/>
    <property type="molecule type" value="Genomic_DNA"/>
</dbReference>
<protein>
    <submittedName>
        <fullName evidence="1">Uncharacterized protein</fullName>
    </submittedName>
</protein>
<dbReference type="AlphaFoldDB" id="A0A0C2N7H2"/>
<accession>A0A0C2N7H2</accession>
<name>A0A0C2N7H2_THEKT</name>
<proteinExistence type="predicted"/>
<gene>
    <name evidence="1" type="ORF">RF11_14175</name>
</gene>
<comment type="caution">
    <text evidence="1">The sequence shown here is derived from an EMBL/GenBank/DDBJ whole genome shotgun (WGS) entry which is preliminary data.</text>
</comment>